<keyword evidence="2" id="KW-0418">Kinase</keyword>
<feature type="compositionally biased region" description="Polar residues" evidence="1">
    <location>
        <begin position="21"/>
        <end position="33"/>
    </location>
</feature>
<keyword evidence="3" id="KW-1185">Reference proteome</keyword>
<evidence type="ECO:0000256" key="1">
    <source>
        <dbReference type="SAM" id="MobiDB-lite"/>
    </source>
</evidence>
<organism evidence="2 3">
    <name type="scientific">Corchorus olitorius</name>
    <dbReference type="NCBI Taxonomy" id="93759"/>
    <lineage>
        <taxon>Eukaryota</taxon>
        <taxon>Viridiplantae</taxon>
        <taxon>Streptophyta</taxon>
        <taxon>Embryophyta</taxon>
        <taxon>Tracheophyta</taxon>
        <taxon>Spermatophyta</taxon>
        <taxon>Magnoliopsida</taxon>
        <taxon>eudicotyledons</taxon>
        <taxon>Gunneridae</taxon>
        <taxon>Pentapetalae</taxon>
        <taxon>rosids</taxon>
        <taxon>malvids</taxon>
        <taxon>Malvales</taxon>
        <taxon>Malvaceae</taxon>
        <taxon>Grewioideae</taxon>
        <taxon>Apeibeae</taxon>
        <taxon>Corchorus</taxon>
    </lineage>
</organism>
<dbReference type="AlphaFoldDB" id="A0A1R3IKX2"/>
<keyword evidence="2" id="KW-0808">Transferase</keyword>
<evidence type="ECO:0000313" key="2">
    <source>
        <dbReference type="EMBL" id="OMO83171.1"/>
    </source>
</evidence>
<name>A0A1R3IKX2_9ROSI</name>
<feature type="compositionally biased region" description="Basic and acidic residues" evidence="1">
    <location>
        <begin position="42"/>
        <end position="62"/>
    </location>
</feature>
<protein>
    <submittedName>
        <fullName evidence="2">Serine/threonine-protein kinase SRK2J</fullName>
    </submittedName>
</protein>
<proteinExistence type="predicted"/>
<comment type="caution">
    <text evidence="2">The sequence shown here is derived from an EMBL/GenBank/DDBJ whole genome shotgun (WGS) entry which is preliminary data.</text>
</comment>
<gene>
    <name evidence="2" type="ORF">COLO4_22649</name>
</gene>
<dbReference type="GO" id="GO:0016301">
    <property type="term" value="F:kinase activity"/>
    <property type="evidence" value="ECO:0007669"/>
    <property type="project" value="UniProtKB-KW"/>
</dbReference>
<dbReference type="EMBL" id="AWUE01018017">
    <property type="protein sequence ID" value="OMO83171.1"/>
    <property type="molecule type" value="Genomic_DNA"/>
</dbReference>
<accession>A0A1R3IKX2</accession>
<sequence>MCATVAQQNIHFPPRRILEQVSESSAMIRQQPQQPEPVKNSPNEDHNQEEHLEAHDQEKNLG</sequence>
<feature type="region of interest" description="Disordered" evidence="1">
    <location>
        <begin position="16"/>
        <end position="62"/>
    </location>
</feature>
<evidence type="ECO:0000313" key="3">
    <source>
        <dbReference type="Proteomes" id="UP000187203"/>
    </source>
</evidence>
<reference evidence="3" key="1">
    <citation type="submission" date="2013-09" db="EMBL/GenBank/DDBJ databases">
        <title>Corchorus olitorius genome sequencing.</title>
        <authorList>
            <person name="Alam M."/>
            <person name="Haque M.S."/>
            <person name="Islam M.S."/>
            <person name="Emdad E.M."/>
            <person name="Islam M.M."/>
            <person name="Ahmed B."/>
            <person name="Halim A."/>
            <person name="Hossen Q.M.M."/>
            <person name="Hossain M.Z."/>
            <person name="Ahmed R."/>
            <person name="Khan M.M."/>
            <person name="Islam R."/>
            <person name="Rashid M.M."/>
            <person name="Khan S.A."/>
            <person name="Rahman M.S."/>
            <person name="Alam M."/>
            <person name="Yahiya A.S."/>
            <person name="Khan M.S."/>
            <person name="Azam M.S."/>
            <person name="Haque T."/>
            <person name="Lashkar M.Z.H."/>
            <person name="Akhand A.I."/>
            <person name="Morshed G."/>
            <person name="Roy S."/>
            <person name="Uddin K.S."/>
            <person name="Rabeya T."/>
            <person name="Hossain A.S."/>
            <person name="Chowdhury A."/>
            <person name="Snigdha A.R."/>
            <person name="Mortoza M.S."/>
            <person name="Matin S.A."/>
            <person name="Hoque S.M.E."/>
            <person name="Islam M.K."/>
            <person name="Roy D.K."/>
            <person name="Haider R."/>
            <person name="Moosa M.M."/>
            <person name="Elias S.M."/>
            <person name="Hasan A.M."/>
            <person name="Jahan S."/>
            <person name="Shafiuddin M."/>
            <person name="Mahmood N."/>
            <person name="Shommy N.S."/>
        </authorList>
    </citation>
    <scope>NUCLEOTIDE SEQUENCE [LARGE SCALE GENOMIC DNA]</scope>
    <source>
        <strain evidence="3">cv. O-4</strain>
    </source>
</reference>
<dbReference type="Proteomes" id="UP000187203">
    <property type="component" value="Unassembled WGS sequence"/>
</dbReference>